<dbReference type="Proteomes" id="UP000267352">
    <property type="component" value="Segment"/>
</dbReference>
<evidence type="ECO:0000313" key="1">
    <source>
        <dbReference type="EMBL" id="AUO15284.1"/>
    </source>
</evidence>
<organism evidence="1">
    <name type="scientific">White spot syndrome virus</name>
    <dbReference type="NCBI Taxonomy" id="342409"/>
    <lineage>
        <taxon>Viruses</taxon>
        <taxon>Viruses incertae sedis</taxon>
        <taxon>Naldaviricetes</taxon>
        <taxon>Nimaviridae</taxon>
        <taxon>Whispovirus</taxon>
    </lineage>
</organism>
<dbReference type="EMBL" id="MG702567">
    <property type="protein sequence ID" value="AUO15284.1"/>
    <property type="molecule type" value="Genomic_DNA"/>
</dbReference>
<protein>
    <submittedName>
        <fullName evidence="1">WSSV556</fullName>
    </submittedName>
</protein>
<proteinExistence type="predicted"/>
<accession>A0A2I6SCJ3</accession>
<name>A0A2I6SCJ3_9VIRU</name>
<sequence>MVQRILAQERVKTLKAVKNEEKMEIVEEKKHKKLIEES</sequence>
<reference evidence="1" key="2">
    <citation type="journal article" date="2018" name="Genome Announc.">
        <title>First Report of a Complete Genome Sequence of White spot syndrome virus from India.</title>
        <authorList>
            <person name="Vinaya Kumar K."/>
            <person name="Shekhar M.S."/>
            <person name="Otta S.K."/>
            <person name="Karthic K."/>
            <person name="Ashok Kumar J."/>
            <person name="Gopikrishna G."/>
            <person name="Vijayan K.K."/>
        </authorList>
    </citation>
    <scope>NUCLEOTIDE SEQUENCE</scope>
    <source>
        <strain evidence="1">IN_AP4RU</strain>
    </source>
</reference>
<reference evidence="1" key="1">
    <citation type="submission" date="2017-12" db="EMBL/GenBank/DDBJ databases">
        <authorList>
            <person name="Katneni V.K."/>
            <person name="Shekhar M.S."/>
            <person name="Otta S.K."/>
            <person name="Karthic K."/>
            <person name="Jangam A.K."/>
            <person name="Gopikrishna G."/>
            <person name="Vijayan K.K."/>
        </authorList>
    </citation>
    <scope>NUCLEOTIDE SEQUENCE [LARGE SCALE GENOMIC DNA]</scope>
    <source>
        <strain evidence="1">IN_AP4RU</strain>
    </source>
</reference>